<dbReference type="RefSeq" id="XP_060359699.1">
    <property type="nucleotide sequence ID" value="XM_060509325.1"/>
</dbReference>
<name>A0AAD8UDC3_GLOAC</name>
<reference evidence="1" key="1">
    <citation type="submission" date="2021-12" db="EMBL/GenBank/DDBJ databases">
        <title>Comparative genomics, transcriptomics and evolutionary studies reveal genomic signatures of adaptation to plant cell wall in hemibiotrophic fungi.</title>
        <authorList>
            <consortium name="DOE Joint Genome Institute"/>
            <person name="Baroncelli R."/>
            <person name="Diaz J.F."/>
            <person name="Benocci T."/>
            <person name="Peng M."/>
            <person name="Battaglia E."/>
            <person name="Haridas S."/>
            <person name="Andreopoulos W."/>
            <person name="Labutti K."/>
            <person name="Pangilinan J."/>
            <person name="Floch G.L."/>
            <person name="Makela M.R."/>
            <person name="Henrissat B."/>
            <person name="Grigoriev I.V."/>
            <person name="Crouch J.A."/>
            <person name="De Vries R.P."/>
            <person name="Sukno S.A."/>
            <person name="Thon M.R."/>
        </authorList>
    </citation>
    <scope>NUCLEOTIDE SEQUENCE</scope>
    <source>
        <strain evidence="1">CBS 112980</strain>
    </source>
</reference>
<evidence type="ECO:0000313" key="1">
    <source>
        <dbReference type="EMBL" id="KAK1713373.1"/>
    </source>
</evidence>
<dbReference type="AlphaFoldDB" id="A0AAD8UDC3"/>
<accession>A0AAD8UDC3</accession>
<sequence length="58" mass="6865">MPRRRTIQRDYKFDESLWLFPSIEEFTARARASWSSPKPYTMFDGGRPWIRGSSALNP</sequence>
<protein>
    <submittedName>
        <fullName evidence="1">Uncharacterized protein</fullName>
    </submittedName>
</protein>
<comment type="caution">
    <text evidence="1">The sequence shown here is derived from an EMBL/GenBank/DDBJ whole genome shotgun (WGS) entry which is preliminary data.</text>
</comment>
<proteinExistence type="predicted"/>
<dbReference type="EMBL" id="JAHMHS010000139">
    <property type="protein sequence ID" value="KAK1713373.1"/>
    <property type="molecule type" value="Genomic_DNA"/>
</dbReference>
<dbReference type="GeneID" id="85393224"/>
<organism evidence="1 2">
    <name type="scientific">Glomerella acutata</name>
    <name type="common">Colletotrichum acutatum</name>
    <dbReference type="NCBI Taxonomy" id="27357"/>
    <lineage>
        <taxon>Eukaryota</taxon>
        <taxon>Fungi</taxon>
        <taxon>Dikarya</taxon>
        <taxon>Ascomycota</taxon>
        <taxon>Pezizomycotina</taxon>
        <taxon>Sordariomycetes</taxon>
        <taxon>Hypocreomycetidae</taxon>
        <taxon>Glomerellales</taxon>
        <taxon>Glomerellaceae</taxon>
        <taxon>Colletotrichum</taxon>
        <taxon>Colletotrichum acutatum species complex</taxon>
    </lineage>
</organism>
<keyword evidence="2" id="KW-1185">Reference proteome</keyword>
<dbReference type="Proteomes" id="UP001244207">
    <property type="component" value="Unassembled WGS sequence"/>
</dbReference>
<evidence type="ECO:0000313" key="2">
    <source>
        <dbReference type="Proteomes" id="UP001244207"/>
    </source>
</evidence>
<gene>
    <name evidence="1" type="ORF">BDZ83DRAFT_637748</name>
</gene>